<dbReference type="GO" id="GO:0005769">
    <property type="term" value="C:early endosome"/>
    <property type="evidence" value="ECO:0000318"/>
    <property type="project" value="GO_Central"/>
</dbReference>
<sequence length="709" mass="76990">MKLAAMALHSPQYIFGDFSPDEFNQFFVTPRSSIELPPCSGTVLCGTQAGDKLPDGQEYRRIEFGVNEVIEPSDSLLRTPSYSISSTLNPQAPEFILGCTASKTTPDGITKEASYGSIDCQYPGCALALDGSSNVEAEVLENDGVSGGLGQRERKKKKKQPPGYYSCLKDGGDDSISTEALVNGHANSAVPNSVSAEDAEFMGDMPPSVTPRTFDSPQNSTDSVSDTVPDSPFPGALGSDTGTAGQQEGGPGADFGQSCFPAGTAGAQPCVGTDTTENLGVANGQILESSGEGTATNGVELHTTESIDLDPAKPESPSPPADGTGSASGILPVSQPRSWASLLHDSKPSSSSPVAYVETKYSPPAISPLVSEKQVEVKEGLVPALVAFPPMYHLMKFIPLYSKVQRPCTSTPKIDSFVWLMNEFTNMPVPPKPGQALGDKIVRDIRPGAAFELLTVNKSRLSEKDRQEDAEEYLGFILNGLHEEMLNLKKLLSPNNEKRAISNGPKNHSVNEEEQEEQGEGSEDEWEQVGPRNKTSVTRQADFVQTPITAFLVPFFTLQLDIQSDKIRTVQDALESLVARESVQGFTTKTEEEVEISRRVTLEKLPPVLKLIENIEYPVDLEISKELLSPGVKNKNFKCHRTYRLFAVVYHHGNSATGGHYTRDVFQIGLNGWLRIDDQTVKVINQYQVVKPTAERTAHLLYYRRADLL</sequence>
<evidence type="ECO:0000256" key="16">
    <source>
        <dbReference type="ARBA" id="ARBA00032091"/>
    </source>
</evidence>
<accession>A0A2I3T955</accession>
<keyword evidence="8" id="KW-0833">Ubl conjugation pathway</keyword>
<dbReference type="PANTHER" id="PTHR24006:SF687">
    <property type="entry name" value="UBIQUITIN CARBOXYL-TERMINAL HYDROLASE 10"/>
    <property type="match status" value="1"/>
</dbReference>
<keyword evidence="12" id="KW-0234">DNA repair</keyword>
<dbReference type="Ensembl" id="ENSPTRT00000086893.1">
    <property type="protein sequence ID" value="ENSPTRP00000085785.1"/>
    <property type="gene ID" value="ENSPTRG00000046667.1"/>
</dbReference>
<reference evidence="19 20" key="1">
    <citation type="journal article" date="2005" name="Nature">
        <title>Initial sequence of the chimpanzee genome and comparison with the human genome.</title>
        <authorList>
            <consortium name="Chimpanzee sequencing and analysis consortium"/>
        </authorList>
    </citation>
    <scope>NUCLEOTIDE SEQUENCE [LARGE SCALE GENOMIC DNA]</scope>
</reference>
<comment type="similarity">
    <text evidence="3">Belongs to the peptidase C19 family. USP10 subfamily.</text>
</comment>
<dbReference type="PROSITE" id="PS50235">
    <property type="entry name" value="USP_3"/>
    <property type="match status" value="1"/>
</dbReference>
<evidence type="ECO:0000313" key="20">
    <source>
        <dbReference type="Proteomes" id="UP000002277"/>
    </source>
</evidence>
<feature type="region of interest" description="Disordered" evidence="17">
    <location>
        <begin position="199"/>
        <end position="260"/>
    </location>
</feature>
<dbReference type="InterPro" id="IPR009818">
    <property type="entry name" value="PAM2_motif"/>
</dbReference>
<organism evidence="19 20">
    <name type="scientific">Pan troglodytes</name>
    <name type="common">Chimpanzee</name>
    <dbReference type="NCBI Taxonomy" id="9598"/>
    <lineage>
        <taxon>Eukaryota</taxon>
        <taxon>Metazoa</taxon>
        <taxon>Chordata</taxon>
        <taxon>Craniata</taxon>
        <taxon>Vertebrata</taxon>
        <taxon>Euteleostomi</taxon>
        <taxon>Mammalia</taxon>
        <taxon>Eutheria</taxon>
        <taxon>Euarchontoglires</taxon>
        <taxon>Primates</taxon>
        <taxon>Haplorrhini</taxon>
        <taxon>Catarrhini</taxon>
        <taxon>Hominidae</taxon>
        <taxon>Pan</taxon>
    </lineage>
</organism>
<dbReference type="GO" id="GO:0006508">
    <property type="term" value="P:proteolysis"/>
    <property type="evidence" value="ECO:0007669"/>
    <property type="project" value="UniProtKB-KW"/>
</dbReference>
<dbReference type="OMA" id="TDSTECE"/>
<keyword evidence="13" id="KW-0539">Nucleus</keyword>
<feature type="compositionally biased region" description="Polar residues" evidence="17">
    <location>
        <begin position="210"/>
        <end position="219"/>
    </location>
</feature>
<dbReference type="GO" id="GO:0005829">
    <property type="term" value="C:cytosol"/>
    <property type="evidence" value="ECO:0000318"/>
    <property type="project" value="GO_Central"/>
</dbReference>
<reference evidence="19" key="3">
    <citation type="submission" date="2025-09" db="UniProtKB">
        <authorList>
            <consortium name="Ensembl"/>
        </authorList>
    </citation>
    <scope>IDENTIFICATION</scope>
</reference>
<evidence type="ECO:0000259" key="18">
    <source>
        <dbReference type="PROSITE" id="PS50235"/>
    </source>
</evidence>
<dbReference type="GO" id="GO:0006281">
    <property type="term" value="P:DNA repair"/>
    <property type="evidence" value="ECO:0007669"/>
    <property type="project" value="UniProtKB-KW"/>
</dbReference>
<feature type="compositionally biased region" description="Low complexity" evidence="17">
    <location>
        <begin position="220"/>
        <end position="230"/>
    </location>
</feature>
<keyword evidence="10" id="KW-0788">Thiol protease</keyword>
<feature type="region of interest" description="Disordered" evidence="17">
    <location>
        <begin position="497"/>
        <end position="538"/>
    </location>
</feature>
<proteinExistence type="inferred from homology"/>
<evidence type="ECO:0000256" key="13">
    <source>
        <dbReference type="ARBA" id="ARBA00023242"/>
    </source>
</evidence>
<dbReference type="Pfam" id="PF00443">
    <property type="entry name" value="UCH"/>
    <property type="match status" value="1"/>
</dbReference>
<evidence type="ECO:0000256" key="8">
    <source>
        <dbReference type="ARBA" id="ARBA00022786"/>
    </source>
</evidence>
<dbReference type="Pfam" id="PF07145">
    <property type="entry name" value="PAM2"/>
    <property type="match status" value="1"/>
</dbReference>
<dbReference type="GO" id="GO:0006914">
    <property type="term" value="P:autophagy"/>
    <property type="evidence" value="ECO:0007669"/>
    <property type="project" value="UniProtKB-KW"/>
</dbReference>
<evidence type="ECO:0000256" key="17">
    <source>
        <dbReference type="SAM" id="MobiDB-lite"/>
    </source>
</evidence>
<feature type="region of interest" description="Disordered" evidence="17">
    <location>
        <begin position="144"/>
        <end position="167"/>
    </location>
</feature>
<keyword evidence="9" id="KW-0378">Hydrolase</keyword>
<feature type="domain" description="USP" evidence="18">
    <location>
        <begin position="367"/>
        <end position="706"/>
    </location>
</feature>
<evidence type="ECO:0000256" key="11">
    <source>
        <dbReference type="ARBA" id="ARBA00023006"/>
    </source>
</evidence>
<dbReference type="GO" id="GO:0016579">
    <property type="term" value="P:protein deubiquitination"/>
    <property type="evidence" value="ECO:0007669"/>
    <property type="project" value="InterPro"/>
</dbReference>
<comment type="subcellular location">
    <subcellularLocation>
        <location evidence="2">Nucleus</location>
    </subcellularLocation>
</comment>
<dbReference type="InterPro" id="IPR028889">
    <property type="entry name" value="USP"/>
</dbReference>
<dbReference type="GO" id="GO:0004843">
    <property type="term" value="F:cysteine-type deubiquitinase activity"/>
    <property type="evidence" value="ECO:0000318"/>
    <property type="project" value="GO_Central"/>
</dbReference>
<dbReference type="EMBL" id="AACZ04004306">
    <property type="status" value="NOT_ANNOTATED_CDS"/>
    <property type="molecule type" value="Genomic_DNA"/>
</dbReference>
<gene>
    <name evidence="19" type="primary">LOC104001961</name>
</gene>
<dbReference type="EC" id="3.4.19.12" evidence="4"/>
<dbReference type="SUPFAM" id="SSF54001">
    <property type="entry name" value="Cysteine proteinases"/>
    <property type="match status" value="1"/>
</dbReference>
<evidence type="ECO:0000256" key="4">
    <source>
        <dbReference type="ARBA" id="ARBA00012759"/>
    </source>
</evidence>
<keyword evidence="6" id="KW-0645">Protease</keyword>
<feature type="region of interest" description="Disordered" evidence="17">
    <location>
        <begin position="305"/>
        <end position="331"/>
    </location>
</feature>
<dbReference type="GO" id="GO:0031647">
    <property type="term" value="P:regulation of protein stability"/>
    <property type="evidence" value="ECO:0000318"/>
    <property type="project" value="GO_Central"/>
</dbReference>
<dbReference type="InterPro" id="IPR050164">
    <property type="entry name" value="Peptidase_C19"/>
</dbReference>
<dbReference type="InterPro" id="IPR038765">
    <property type="entry name" value="Papain-like_cys_pep_sf"/>
</dbReference>
<evidence type="ECO:0000256" key="2">
    <source>
        <dbReference type="ARBA" id="ARBA00004123"/>
    </source>
</evidence>
<evidence type="ECO:0000256" key="6">
    <source>
        <dbReference type="ARBA" id="ARBA00022670"/>
    </source>
</evidence>
<dbReference type="Proteomes" id="UP000002277">
    <property type="component" value="Chromosome 14"/>
</dbReference>
<dbReference type="PANTHER" id="PTHR24006">
    <property type="entry name" value="UBIQUITIN CARBOXYL-TERMINAL HYDROLASE"/>
    <property type="match status" value="1"/>
</dbReference>
<dbReference type="CDD" id="cd02257">
    <property type="entry name" value="Peptidase_C19"/>
    <property type="match status" value="1"/>
</dbReference>
<comment type="catalytic activity">
    <reaction evidence="1">
        <text>Thiol-dependent hydrolysis of ester, thioester, amide, peptide and isopeptide bonds formed by the C-terminal Gly of ubiquitin (a 76-residue protein attached to proteins as an intracellular targeting signal).</text>
        <dbReference type="EC" id="3.4.19.12"/>
    </reaction>
</comment>
<feature type="compositionally biased region" description="Acidic residues" evidence="17">
    <location>
        <begin position="512"/>
        <end position="527"/>
    </location>
</feature>
<dbReference type="InParanoid" id="A0A2I3T955"/>
<evidence type="ECO:0000256" key="5">
    <source>
        <dbReference type="ARBA" id="ARBA00014599"/>
    </source>
</evidence>
<dbReference type="PROSITE" id="PS00973">
    <property type="entry name" value="USP_2"/>
    <property type="match status" value="1"/>
</dbReference>
<protein>
    <recommendedName>
        <fullName evidence="5">Ubiquitin carboxyl-terminal hydrolase 10</fullName>
        <ecNumber evidence="4">3.4.19.12</ecNumber>
    </recommendedName>
    <alternativeName>
        <fullName evidence="14">Deubiquitinating enzyme 10</fullName>
    </alternativeName>
    <alternativeName>
        <fullName evidence="15">Ubiquitin thioesterase 10</fullName>
    </alternativeName>
    <alternativeName>
        <fullName evidence="16">Ubiquitin-specific-processing protease 10</fullName>
    </alternativeName>
</protein>
<keyword evidence="7" id="KW-0227">DNA damage</keyword>
<dbReference type="GeneTree" id="ENSGT00550000074994"/>
<keyword evidence="20" id="KW-1185">Reference proteome</keyword>
<reference evidence="19" key="2">
    <citation type="submission" date="2025-08" db="UniProtKB">
        <authorList>
            <consortium name="Ensembl"/>
        </authorList>
    </citation>
    <scope>IDENTIFICATION</scope>
</reference>
<evidence type="ECO:0000256" key="1">
    <source>
        <dbReference type="ARBA" id="ARBA00000707"/>
    </source>
</evidence>
<evidence type="ECO:0000313" key="19">
    <source>
        <dbReference type="Ensembl" id="ENSPTRP00000085785.1"/>
    </source>
</evidence>
<dbReference type="Gene3D" id="3.90.70.10">
    <property type="entry name" value="Cysteine proteinases"/>
    <property type="match status" value="1"/>
</dbReference>
<dbReference type="InterPro" id="IPR018200">
    <property type="entry name" value="USP_CS"/>
</dbReference>
<dbReference type="Bgee" id="ENSPTRG00000046667">
    <property type="expression patterns" value="Expressed in dorsolateral prefrontal cortex and 1 other cell type or tissue"/>
</dbReference>
<evidence type="ECO:0000256" key="10">
    <source>
        <dbReference type="ARBA" id="ARBA00022807"/>
    </source>
</evidence>
<keyword evidence="11" id="KW-0072">Autophagy</keyword>
<dbReference type="InterPro" id="IPR001394">
    <property type="entry name" value="Peptidase_C19_UCH"/>
</dbReference>
<evidence type="ECO:0000256" key="14">
    <source>
        <dbReference type="ARBA" id="ARBA00029884"/>
    </source>
</evidence>
<evidence type="ECO:0000256" key="9">
    <source>
        <dbReference type="ARBA" id="ARBA00022801"/>
    </source>
</evidence>
<name>A0A2I3T955_PANTR</name>
<dbReference type="GO" id="GO:0030330">
    <property type="term" value="P:DNA damage response, signal transduction by p53 class mediator"/>
    <property type="evidence" value="ECO:0000318"/>
    <property type="project" value="GO_Central"/>
</dbReference>
<evidence type="ECO:0000256" key="7">
    <source>
        <dbReference type="ARBA" id="ARBA00022763"/>
    </source>
</evidence>
<dbReference type="AlphaFoldDB" id="A0A2I3T955"/>
<dbReference type="GO" id="GO:0005634">
    <property type="term" value="C:nucleus"/>
    <property type="evidence" value="ECO:0000318"/>
    <property type="project" value="GO_Central"/>
</dbReference>
<evidence type="ECO:0000256" key="12">
    <source>
        <dbReference type="ARBA" id="ARBA00023204"/>
    </source>
</evidence>
<evidence type="ECO:0000256" key="3">
    <source>
        <dbReference type="ARBA" id="ARBA00005427"/>
    </source>
</evidence>
<evidence type="ECO:0000256" key="15">
    <source>
        <dbReference type="ARBA" id="ARBA00029887"/>
    </source>
</evidence>
<dbReference type="GO" id="GO:0010506">
    <property type="term" value="P:regulation of autophagy"/>
    <property type="evidence" value="ECO:0000318"/>
    <property type="project" value="GO_Central"/>
</dbReference>